<comment type="caution">
    <text evidence="1">The sequence shown here is derived from an EMBL/GenBank/DDBJ whole genome shotgun (WGS) entry which is preliminary data.</text>
</comment>
<accession>A0AAW8T946</accession>
<evidence type="ECO:0000313" key="2">
    <source>
        <dbReference type="Proteomes" id="UP001254770"/>
    </source>
</evidence>
<sequence>MKEITSEILTCFEDEIPLIFKNGASFRQHQVQMALDVADTQKTDSE</sequence>
<organism evidence="1 2">
    <name type="scientific">Enterococcus raffinosus</name>
    <dbReference type="NCBI Taxonomy" id="71452"/>
    <lineage>
        <taxon>Bacteria</taxon>
        <taxon>Bacillati</taxon>
        <taxon>Bacillota</taxon>
        <taxon>Bacilli</taxon>
        <taxon>Lactobacillales</taxon>
        <taxon>Enterococcaceae</taxon>
        <taxon>Enterococcus</taxon>
    </lineage>
</organism>
<dbReference type="RefSeq" id="WP_311816715.1">
    <property type="nucleotide sequence ID" value="NZ_JARPXG010000010.1"/>
</dbReference>
<protein>
    <submittedName>
        <fullName evidence="1">Uncharacterized protein</fullName>
    </submittedName>
</protein>
<proteinExistence type="predicted"/>
<reference evidence="1" key="1">
    <citation type="submission" date="2023-03" db="EMBL/GenBank/DDBJ databases">
        <authorList>
            <person name="Shen W."/>
            <person name="Cai J."/>
        </authorList>
    </citation>
    <scope>NUCLEOTIDE SEQUENCE</scope>
    <source>
        <strain evidence="1">Y15</strain>
    </source>
</reference>
<evidence type="ECO:0000313" key="1">
    <source>
        <dbReference type="EMBL" id="MDT2544854.1"/>
    </source>
</evidence>
<name>A0AAW8T946_9ENTE</name>
<dbReference type="EMBL" id="JARPXL010000009">
    <property type="protein sequence ID" value="MDT2544854.1"/>
    <property type="molecule type" value="Genomic_DNA"/>
</dbReference>
<gene>
    <name evidence="1" type="ORF">P7D69_10935</name>
</gene>
<dbReference type="Proteomes" id="UP001254770">
    <property type="component" value="Unassembled WGS sequence"/>
</dbReference>
<dbReference type="AlphaFoldDB" id="A0AAW8T946"/>